<organism evidence="1 2">
    <name type="scientific">Candidatus Andersenbacteria bacterium CG10_big_fil_rev_8_21_14_0_10_54_11</name>
    <dbReference type="NCBI Taxonomy" id="1974485"/>
    <lineage>
        <taxon>Bacteria</taxon>
        <taxon>Candidatus Anderseniibacteriota</taxon>
    </lineage>
</organism>
<reference evidence="2" key="1">
    <citation type="submission" date="2017-09" db="EMBL/GenBank/DDBJ databases">
        <title>Depth-based differentiation of microbial function through sediment-hosted aquifers and enrichment of novel symbionts in the deep terrestrial subsurface.</title>
        <authorList>
            <person name="Probst A.J."/>
            <person name="Ladd B."/>
            <person name="Jarett J.K."/>
            <person name="Geller-Mcgrath D.E."/>
            <person name="Sieber C.M.K."/>
            <person name="Emerson J.B."/>
            <person name="Anantharaman K."/>
            <person name="Thomas B.C."/>
            <person name="Malmstrom R."/>
            <person name="Stieglmeier M."/>
            <person name="Klingl A."/>
            <person name="Woyke T."/>
            <person name="Ryan C.M."/>
            <person name="Banfield J.F."/>
        </authorList>
    </citation>
    <scope>NUCLEOTIDE SEQUENCE [LARGE SCALE GENOMIC DNA]</scope>
</reference>
<sequence>MGRTLEPREREFLWLGEDTVAYNATRQGQWVIEVKCPADVWAVQLHQQLEHQFHCAIHLPEHEADGGYYILVIPLPSGITICQAQLRAAYIDSRHFCSSPSVMIASAPTG</sequence>
<comment type="caution">
    <text evidence="1">The sequence shown here is derived from an EMBL/GenBank/DDBJ whole genome shotgun (WGS) entry which is preliminary data.</text>
</comment>
<dbReference type="AlphaFoldDB" id="A0A2M6WZQ5"/>
<evidence type="ECO:0000313" key="1">
    <source>
        <dbReference type="EMBL" id="PIT98281.1"/>
    </source>
</evidence>
<dbReference type="EMBL" id="PEZP01000018">
    <property type="protein sequence ID" value="PIT98281.1"/>
    <property type="molecule type" value="Genomic_DNA"/>
</dbReference>
<protein>
    <submittedName>
        <fullName evidence="1">Uncharacterized protein</fullName>
    </submittedName>
</protein>
<proteinExistence type="predicted"/>
<gene>
    <name evidence="1" type="ORF">COT71_01505</name>
</gene>
<name>A0A2M6WZQ5_9BACT</name>
<accession>A0A2M6WZQ5</accession>
<evidence type="ECO:0000313" key="2">
    <source>
        <dbReference type="Proteomes" id="UP000230731"/>
    </source>
</evidence>
<dbReference type="Proteomes" id="UP000230731">
    <property type="component" value="Unassembled WGS sequence"/>
</dbReference>